<keyword evidence="3" id="KW-1185">Reference proteome</keyword>
<reference evidence="2" key="2">
    <citation type="submission" date="2022-01" db="EMBL/GenBank/DDBJ databases">
        <authorList>
            <person name="Yamashiro T."/>
            <person name="Shiraishi A."/>
            <person name="Satake H."/>
            <person name="Nakayama K."/>
        </authorList>
    </citation>
    <scope>NUCLEOTIDE SEQUENCE</scope>
</reference>
<feature type="compositionally biased region" description="Basic residues" evidence="1">
    <location>
        <begin position="154"/>
        <end position="166"/>
    </location>
</feature>
<evidence type="ECO:0000313" key="2">
    <source>
        <dbReference type="EMBL" id="GJT82221.1"/>
    </source>
</evidence>
<evidence type="ECO:0000256" key="1">
    <source>
        <dbReference type="SAM" id="MobiDB-lite"/>
    </source>
</evidence>
<protein>
    <recommendedName>
        <fullName evidence="4">Gag-Pol polyprotein</fullName>
    </recommendedName>
</protein>
<gene>
    <name evidence="2" type="ORF">Tco_1056563</name>
</gene>
<sequence>MTTLSNNSQMHNDIMAVGSRERPPMLAPSISAVDDQPVDIYATIREMWLAIECLQQGESINKQDVETKLFWEFGKFTSRVGESIKSYYSRFYKMMNEMVRNKLKVDTMQQHQNEVNEIRAEKIVIIANLLALVPTAQHYPNTYSLDTYYQAPKPHKIHTSSSRHKTSTNSHATTRNKGKEIAEPITPPSESASEEDSDPEQAQRDKDMQKNIALIANYIKNIYKPIRYVVGDDGKIYKLA</sequence>
<feature type="region of interest" description="Disordered" evidence="1">
    <location>
        <begin position="154"/>
        <end position="206"/>
    </location>
</feature>
<evidence type="ECO:0008006" key="4">
    <source>
        <dbReference type="Google" id="ProtNLM"/>
    </source>
</evidence>
<proteinExistence type="predicted"/>
<dbReference type="EMBL" id="BQNB010019147">
    <property type="protein sequence ID" value="GJT82221.1"/>
    <property type="molecule type" value="Genomic_DNA"/>
</dbReference>
<evidence type="ECO:0000313" key="3">
    <source>
        <dbReference type="Proteomes" id="UP001151760"/>
    </source>
</evidence>
<dbReference type="Proteomes" id="UP001151760">
    <property type="component" value="Unassembled WGS sequence"/>
</dbReference>
<comment type="caution">
    <text evidence="2">The sequence shown here is derived from an EMBL/GenBank/DDBJ whole genome shotgun (WGS) entry which is preliminary data.</text>
</comment>
<reference evidence="2" key="1">
    <citation type="journal article" date="2022" name="Int. J. Mol. Sci.">
        <title>Draft Genome of Tanacetum Coccineum: Genomic Comparison of Closely Related Tanacetum-Family Plants.</title>
        <authorList>
            <person name="Yamashiro T."/>
            <person name="Shiraishi A."/>
            <person name="Nakayama K."/>
            <person name="Satake H."/>
        </authorList>
    </citation>
    <scope>NUCLEOTIDE SEQUENCE</scope>
</reference>
<name>A0ABQ5H306_9ASTR</name>
<organism evidence="2 3">
    <name type="scientific">Tanacetum coccineum</name>
    <dbReference type="NCBI Taxonomy" id="301880"/>
    <lineage>
        <taxon>Eukaryota</taxon>
        <taxon>Viridiplantae</taxon>
        <taxon>Streptophyta</taxon>
        <taxon>Embryophyta</taxon>
        <taxon>Tracheophyta</taxon>
        <taxon>Spermatophyta</taxon>
        <taxon>Magnoliopsida</taxon>
        <taxon>eudicotyledons</taxon>
        <taxon>Gunneridae</taxon>
        <taxon>Pentapetalae</taxon>
        <taxon>asterids</taxon>
        <taxon>campanulids</taxon>
        <taxon>Asterales</taxon>
        <taxon>Asteraceae</taxon>
        <taxon>Asteroideae</taxon>
        <taxon>Anthemideae</taxon>
        <taxon>Anthemidinae</taxon>
        <taxon>Tanacetum</taxon>
    </lineage>
</organism>
<accession>A0ABQ5H306</accession>